<organism evidence="2">
    <name type="scientific">Mizugakiibacter sediminis</name>
    <dbReference type="NCBI Taxonomy" id="1475481"/>
    <lineage>
        <taxon>Bacteria</taxon>
        <taxon>Pseudomonadati</taxon>
        <taxon>Pseudomonadota</taxon>
        <taxon>Gammaproteobacteria</taxon>
        <taxon>Lysobacterales</taxon>
        <taxon>Rhodanobacteraceae</taxon>
        <taxon>Mizugakiibacter</taxon>
    </lineage>
</organism>
<dbReference type="CDD" id="cd07067">
    <property type="entry name" value="HP_PGM_like"/>
    <property type="match status" value="1"/>
</dbReference>
<dbReference type="InterPro" id="IPR013078">
    <property type="entry name" value="His_Pase_superF_clade-1"/>
</dbReference>
<accession>A0A0K8QL98</accession>
<evidence type="ECO:0000313" key="2">
    <source>
        <dbReference type="EMBL" id="GAP65695.1"/>
    </source>
</evidence>
<dbReference type="Gene3D" id="3.40.50.1240">
    <property type="entry name" value="Phosphoglycerate mutase-like"/>
    <property type="match status" value="1"/>
</dbReference>
<dbReference type="InterPro" id="IPR051021">
    <property type="entry name" value="Mito_Ser/Thr_phosphatase"/>
</dbReference>
<dbReference type="Pfam" id="PF00300">
    <property type="entry name" value="His_Phos_1"/>
    <property type="match status" value="1"/>
</dbReference>
<dbReference type="RefSeq" id="WP_062535689.1">
    <property type="nucleotide sequence ID" value="NZ_DF970168.1"/>
</dbReference>
<keyword evidence="3" id="KW-1185">Reference proteome</keyword>
<dbReference type="STRING" id="1475481.GCA_000953855_01003"/>
<dbReference type="GO" id="GO:0016787">
    <property type="term" value="F:hydrolase activity"/>
    <property type="evidence" value="ECO:0007669"/>
    <property type="project" value="UniProtKB-KW"/>
</dbReference>
<dbReference type="PANTHER" id="PTHR20935">
    <property type="entry name" value="PHOSPHOGLYCERATE MUTASE-RELATED"/>
    <property type="match status" value="1"/>
</dbReference>
<dbReference type="AlphaFoldDB" id="A0A0K8QL98"/>
<dbReference type="Proteomes" id="UP000253740">
    <property type="component" value="Unassembled WGS sequence"/>
</dbReference>
<proteinExistence type="predicted"/>
<name>A0A0K8QL98_9GAMM</name>
<evidence type="ECO:0000313" key="3">
    <source>
        <dbReference type="Proteomes" id="UP000253740"/>
    </source>
</evidence>
<dbReference type="SUPFAM" id="SSF53254">
    <property type="entry name" value="Phosphoglycerate mutase-like"/>
    <property type="match status" value="1"/>
</dbReference>
<gene>
    <name evidence="2" type="ORF">MBSD_n0986</name>
</gene>
<dbReference type="SMART" id="SM00855">
    <property type="entry name" value="PGAM"/>
    <property type="match status" value="1"/>
</dbReference>
<dbReference type="InterPro" id="IPR029033">
    <property type="entry name" value="His_PPase_superfam"/>
</dbReference>
<dbReference type="EMBL" id="DF970168">
    <property type="protein sequence ID" value="GAP65695.1"/>
    <property type="molecule type" value="Genomic_DNA"/>
</dbReference>
<sequence length="156" mass="16958">MRELILVRHAEAMQSAPDGSDRERPLSLRGEAEAVAAGRWLLDQGAHPAHVLCSPARRAQMTAERLLATLGPLRPRYEPAIYDATPGELLALLDALPQAPQTLLIGHNPGLERLVALLVSGRSVDYRGMPPAAVAWIRIDGALEPGTGRLHRFWSP</sequence>
<keyword evidence="1" id="KW-0378">Hydrolase</keyword>
<dbReference type="OrthoDB" id="9810154at2"/>
<dbReference type="PANTHER" id="PTHR20935:SF1">
    <property type="entry name" value="SLL1549 PROTEIN"/>
    <property type="match status" value="1"/>
</dbReference>
<evidence type="ECO:0000256" key="1">
    <source>
        <dbReference type="ARBA" id="ARBA00022801"/>
    </source>
</evidence>
<reference evidence="2" key="1">
    <citation type="submission" date="2015-08" db="EMBL/GenBank/DDBJ databases">
        <title>Complete DNA Sequence of Pseudomonas syringae pv. actinidiae, the Causal Agent of Kiwifruit Canker Disease.</title>
        <authorList>
            <person name="Rikkerink E.H.A."/>
            <person name="Fineran P.C."/>
        </authorList>
    </citation>
    <scope>NUCLEOTIDE SEQUENCE</scope>
    <source>
        <strain evidence="2">SkMP5</strain>
    </source>
</reference>
<protein>
    <submittedName>
        <fullName evidence="2">Phosphohistidine phosphatase SixA</fullName>
    </submittedName>
</protein>